<protein>
    <submittedName>
        <fullName evidence="4">Putative isomerase</fullName>
    </submittedName>
</protein>
<dbReference type="InterPro" id="IPR003719">
    <property type="entry name" value="Phenazine_PhzF-like"/>
</dbReference>
<comment type="similarity">
    <text evidence="1">Belongs to the PhzF family.</text>
</comment>
<feature type="active site" evidence="3">
    <location>
        <position position="46"/>
    </location>
</feature>
<sequence length="275" mass="28757">MQVPLLQIDAFAERPFEGNPAAVMPLPHWPSDVVLQQVAAENNLSETAFVVAALPDGVSAPDASLPALHLRWFTPATEVDLCGHATLATGAHLLQDVHPDAATVQLFTRSGWLLVHRDPDGGYTMDLPSVPLTRVDVDPVVQAALGVPVLEAWAGMDLVLVVRDAATVAALQPDLAALAGLPVRGVVVTAPGTGTGFDLVSRWFGGEAGIAEDPVTGSAHCQIGPLWAQRLGSDDLVARQLSARGGTVRVAVRGDRTLLTGTCVRYLTGTAVLPD</sequence>
<dbReference type="NCBIfam" id="TIGR00654">
    <property type="entry name" value="PhzF_family"/>
    <property type="match status" value="1"/>
</dbReference>
<name>A0A512DGH4_9CELL</name>
<gene>
    <name evidence="4" type="ORF">CAE01nite_30150</name>
</gene>
<dbReference type="RefSeq" id="WP_146906199.1">
    <property type="nucleotide sequence ID" value="NZ_BAAARM010000005.1"/>
</dbReference>
<dbReference type="PANTHER" id="PTHR13774">
    <property type="entry name" value="PHENAZINE BIOSYNTHESIS PROTEIN"/>
    <property type="match status" value="1"/>
</dbReference>
<dbReference type="Pfam" id="PF02567">
    <property type="entry name" value="PhzC-PhzF"/>
    <property type="match status" value="1"/>
</dbReference>
<dbReference type="SUPFAM" id="SSF54506">
    <property type="entry name" value="Diaminopimelate epimerase-like"/>
    <property type="match status" value="1"/>
</dbReference>
<reference evidence="4 5" key="1">
    <citation type="submission" date="2019-07" db="EMBL/GenBank/DDBJ databases">
        <title>Whole genome shotgun sequence of Cellulomonas aerilata NBRC 106308.</title>
        <authorList>
            <person name="Hosoyama A."/>
            <person name="Uohara A."/>
            <person name="Ohji S."/>
            <person name="Ichikawa N."/>
        </authorList>
    </citation>
    <scope>NUCLEOTIDE SEQUENCE [LARGE SCALE GENOMIC DNA]</scope>
    <source>
        <strain evidence="4 5">NBRC 106308</strain>
    </source>
</reference>
<dbReference type="PIRSF" id="PIRSF016184">
    <property type="entry name" value="PhzC_PhzF"/>
    <property type="match status" value="1"/>
</dbReference>
<proteinExistence type="inferred from homology"/>
<evidence type="ECO:0000256" key="1">
    <source>
        <dbReference type="ARBA" id="ARBA00008270"/>
    </source>
</evidence>
<keyword evidence="5" id="KW-1185">Reference proteome</keyword>
<dbReference type="GO" id="GO:0016853">
    <property type="term" value="F:isomerase activity"/>
    <property type="evidence" value="ECO:0007669"/>
    <property type="project" value="UniProtKB-KW"/>
</dbReference>
<dbReference type="OrthoDB" id="9788221at2"/>
<dbReference type="EMBL" id="BJYY01000018">
    <property type="protein sequence ID" value="GEO35290.1"/>
    <property type="molecule type" value="Genomic_DNA"/>
</dbReference>
<dbReference type="PANTHER" id="PTHR13774:SF17">
    <property type="entry name" value="PHENAZINE BIOSYNTHESIS-LIKE DOMAIN-CONTAINING PROTEIN"/>
    <property type="match status" value="1"/>
</dbReference>
<evidence type="ECO:0000256" key="3">
    <source>
        <dbReference type="PIRSR" id="PIRSR016184-1"/>
    </source>
</evidence>
<evidence type="ECO:0000313" key="4">
    <source>
        <dbReference type="EMBL" id="GEO35290.1"/>
    </source>
</evidence>
<dbReference type="Gene3D" id="3.10.310.10">
    <property type="entry name" value="Diaminopimelate Epimerase, Chain A, domain 1"/>
    <property type="match status" value="2"/>
</dbReference>
<keyword evidence="2 4" id="KW-0413">Isomerase</keyword>
<dbReference type="Proteomes" id="UP000321181">
    <property type="component" value="Unassembled WGS sequence"/>
</dbReference>
<accession>A0A512DGH4</accession>
<evidence type="ECO:0000256" key="2">
    <source>
        <dbReference type="ARBA" id="ARBA00023235"/>
    </source>
</evidence>
<organism evidence="4 5">
    <name type="scientific">Cellulomonas aerilata</name>
    <dbReference type="NCBI Taxonomy" id="515326"/>
    <lineage>
        <taxon>Bacteria</taxon>
        <taxon>Bacillati</taxon>
        <taxon>Actinomycetota</taxon>
        <taxon>Actinomycetes</taxon>
        <taxon>Micrococcales</taxon>
        <taxon>Cellulomonadaceae</taxon>
        <taxon>Cellulomonas</taxon>
    </lineage>
</organism>
<dbReference type="AlphaFoldDB" id="A0A512DGH4"/>
<evidence type="ECO:0000313" key="5">
    <source>
        <dbReference type="Proteomes" id="UP000321181"/>
    </source>
</evidence>
<comment type="caution">
    <text evidence="4">The sequence shown here is derived from an EMBL/GenBank/DDBJ whole genome shotgun (WGS) entry which is preliminary data.</text>
</comment>
<dbReference type="GO" id="GO:0005737">
    <property type="term" value="C:cytoplasm"/>
    <property type="evidence" value="ECO:0007669"/>
    <property type="project" value="TreeGrafter"/>
</dbReference>